<keyword evidence="1" id="KW-0472">Membrane</keyword>
<dbReference type="InterPro" id="IPR010181">
    <property type="entry name" value="CGCAxxGCC_motif"/>
</dbReference>
<sequence>MEEAEKAKRRSIELLNETRNCAYSSFVALAEALNISLNEDMKNMAIGFAGGISGSGHICGALWGSIAAASLYTMKMMGDRRKIQNPLERYMPVYAKCAGIYRKFVELNGSPNCGDLNPNLDLVSVEQRRKCMEIVSRAVEITLSSLKDQKT</sequence>
<evidence type="ECO:0000313" key="3">
    <source>
        <dbReference type="Proteomes" id="UP000028501"/>
    </source>
</evidence>
<dbReference type="RefSeq" id="WP_010877963.1">
    <property type="nucleotide sequence ID" value="NZ_CP006577.1"/>
</dbReference>
<dbReference type="EMBL" id="CP006577">
    <property type="protein sequence ID" value="AIG97271.1"/>
    <property type="molecule type" value="Genomic_DNA"/>
</dbReference>
<keyword evidence="1" id="KW-1133">Transmembrane helix</keyword>
<evidence type="ECO:0000313" key="2">
    <source>
        <dbReference type="EMBL" id="AIG97271.1"/>
    </source>
</evidence>
<proteinExistence type="predicted"/>
<organism evidence="2 3">
    <name type="scientific">Archaeoglobus fulgidus DSM 8774</name>
    <dbReference type="NCBI Taxonomy" id="1344584"/>
    <lineage>
        <taxon>Archaea</taxon>
        <taxon>Methanobacteriati</taxon>
        <taxon>Methanobacteriota</taxon>
        <taxon>Archaeoglobi</taxon>
        <taxon>Archaeoglobales</taxon>
        <taxon>Archaeoglobaceae</taxon>
        <taxon>Archaeoglobus</taxon>
    </lineage>
</organism>
<dbReference type="GeneID" id="24793993"/>
<protein>
    <submittedName>
        <fullName evidence="2">C_GCAxxG_C_C family probable redox protein</fullName>
    </submittedName>
</protein>
<dbReference type="Pfam" id="PF09719">
    <property type="entry name" value="C_GCAxxG_C_C"/>
    <property type="match status" value="1"/>
</dbReference>
<evidence type="ECO:0000256" key="1">
    <source>
        <dbReference type="SAM" id="Phobius"/>
    </source>
</evidence>
<dbReference type="NCBIfam" id="TIGR01909">
    <property type="entry name" value="C_GCAxxG_C_C"/>
    <property type="match status" value="1"/>
</dbReference>
<keyword evidence="1" id="KW-0812">Transmembrane</keyword>
<dbReference type="Proteomes" id="UP000028501">
    <property type="component" value="Chromosome"/>
</dbReference>
<dbReference type="SUPFAM" id="SSF48695">
    <property type="entry name" value="Multiheme cytochromes"/>
    <property type="match status" value="1"/>
</dbReference>
<gene>
    <name evidence="2" type="ORF">AFULGI_00004620</name>
</gene>
<dbReference type="SMR" id="A0A075WB94"/>
<dbReference type="AlphaFoldDB" id="A0A075WB94"/>
<feature type="transmembrane region" description="Helical" evidence="1">
    <location>
        <begin position="44"/>
        <end position="72"/>
    </location>
</feature>
<dbReference type="InterPro" id="IPR036280">
    <property type="entry name" value="Multihaem_cyt_sf"/>
</dbReference>
<reference evidence="2 3" key="1">
    <citation type="submission" date="2013-07" db="EMBL/GenBank/DDBJ databases">
        <title>Genome of Archaeoglobus fulgidus.</title>
        <authorList>
            <person name="Fiebig A."/>
            <person name="Birkeland N.-K."/>
        </authorList>
    </citation>
    <scope>NUCLEOTIDE SEQUENCE [LARGE SCALE GENOMIC DNA]</scope>
    <source>
        <strain evidence="2 3">DSM 8774</strain>
    </source>
</reference>
<dbReference type="HOGENOM" id="CLU_1727137_0_0_2"/>
<dbReference type="KEGG" id="afg:AFULGI_00004620"/>
<name>A0A075WB94_ARCFL</name>
<accession>A0A075WB94</accession>